<comment type="subcellular location">
    <subcellularLocation>
        <location evidence="1">Cell membrane</location>
        <topology evidence="1">Multi-pass membrane protein</topology>
    </subcellularLocation>
</comment>
<feature type="transmembrane region" description="Helical" evidence="12">
    <location>
        <begin position="158"/>
        <end position="184"/>
    </location>
</feature>
<evidence type="ECO:0000259" key="13">
    <source>
        <dbReference type="PROSITE" id="PS50262"/>
    </source>
</evidence>
<feature type="transmembrane region" description="Helical" evidence="12">
    <location>
        <begin position="293"/>
        <end position="316"/>
    </location>
</feature>
<keyword evidence="6" id="KW-0297">G-protein coupled receptor</keyword>
<dbReference type="InterPro" id="IPR000276">
    <property type="entry name" value="GPCR_Rhodpsn"/>
</dbReference>
<feature type="domain" description="G-protein coupled receptors family 1 profile" evidence="13">
    <location>
        <begin position="45"/>
        <end position="313"/>
    </location>
</feature>
<evidence type="ECO:0000256" key="7">
    <source>
        <dbReference type="ARBA" id="ARBA00023136"/>
    </source>
</evidence>
<feature type="transmembrane region" description="Helical" evidence="12">
    <location>
        <begin position="204"/>
        <end position="233"/>
    </location>
</feature>
<dbReference type="PRINTS" id="PR00237">
    <property type="entry name" value="GPCRRHODOPSN"/>
</dbReference>
<dbReference type="PANTHER" id="PTHR24230">
    <property type="entry name" value="G-PROTEIN COUPLED RECEPTOR"/>
    <property type="match status" value="1"/>
</dbReference>
<organism evidence="14 15">
    <name type="scientific">Anolis carolinensis</name>
    <name type="common">Green anole</name>
    <name type="synonym">American chameleon</name>
    <dbReference type="NCBI Taxonomy" id="28377"/>
    <lineage>
        <taxon>Eukaryota</taxon>
        <taxon>Metazoa</taxon>
        <taxon>Chordata</taxon>
        <taxon>Craniata</taxon>
        <taxon>Vertebrata</taxon>
        <taxon>Euteleostomi</taxon>
        <taxon>Lepidosauria</taxon>
        <taxon>Squamata</taxon>
        <taxon>Bifurcata</taxon>
        <taxon>Unidentata</taxon>
        <taxon>Episquamata</taxon>
        <taxon>Toxicofera</taxon>
        <taxon>Iguania</taxon>
        <taxon>Dactyloidae</taxon>
        <taxon>Anolis</taxon>
    </lineage>
</organism>
<sequence length="362" mass="39590">MERNLSAKASANVTSEEEEDSAAEATLAWAFGLVLSLLYVAGVSGNAYTLALLWRSGRRCCCCPSAFSSASSRGAPLAPSIASLALADLLYLGSIPFIVGTSLARDWPFGALGCRLLLSLDLLTMHASIFTLTLMCAQRYRAVARPLAARGCAGAPRAQGALAIGAWALSLLLALPMMLMVSLGRSPDGKRLCAPTWSPRAYRLYLSLLFGTSIVGPGLAIGALYTRLALAYLASLRRPPRKQEPRRSPRRKVLLLLLSIVLLFWACFLPFWLWQLVPLYHGPLSLARPTRKAIHYLVTCLTYSNSCINPFLYTLLTRNYQEDLRSQRSARYRFTSSCHNLGAAQRQPGEEGLAMATLHHLK</sequence>
<dbReference type="SUPFAM" id="SSF81321">
    <property type="entry name" value="Family A G protein-coupled receptor-like"/>
    <property type="match status" value="1"/>
</dbReference>
<dbReference type="GeneTree" id="ENSGT01130000278263"/>
<dbReference type="GO" id="GO:0005886">
    <property type="term" value="C:plasma membrane"/>
    <property type="evidence" value="ECO:0000318"/>
    <property type="project" value="GO_Central"/>
</dbReference>
<accession>G1KVB5</accession>
<evidence type="ECO:0000256" key="1">
    <source>
        <dbReference type="ARBA" id="ARBA00004651"/>
    </source>
</evidence>
<dbReference type="GO" id="GO:0097746">
    <property type="term" value="P:blood vessel diameter maintenance"/>
    <property type="evidence" value="ECO:0007669"/>
    <property type="project" value="InterPro"/>
</dbReference>
<keyword evidence="5 12" id="KW-1133">Transmembrane helix</keyword>
<feature type="transmembrane region" description="Helical" evidence="12">
    <location>
        <begin position="81"/>
        <end position="104"/>
    </location>
</feature>
<dbReference type="GO" id="GO:0001604">
    <property type="term" value="F:urotensin II receptor activity"/>
    <property type="evidence" value="ECO:0000318"/>
    <property type="project" value="GO_Central"/>
</dbReference>
<keyword evidence="9" id="KW-0807">Transducer</keyword>
<dbReference type="KEGG" id="acs:100558396"/>
<dbReference type="STRING" id="28377.ENSACAP00000018413"/>
<reference evidence="14" key="3">
    <citation type="submission" date="2025-09" db="UniProtKB">
        <authorList>
            <consortium name="Ensembl"/>
        </authorList>
    </citation>
    <scope>IDENTIFICATION</scope>
</reference>
<evidence type="ECO:0000256" key="6">
    <source>
        <dbReference type="ARBA" id="ARBA00023040"/>
    </source>
</evidence>
<comment type="function">
    <text evidence="10">High affinity receptor for urotensin-2 and urotensin-2B. The activity of this receptor is mediated by a G-protein that activate a phosphatidylinositol-calcium second messenger system.</text>
</comment>
<dbReference type="PROSITE" id="PS50262">
    <property type="entry name" value="G_PROTEIN_RECEP_F1_2"/>
    <property type="match status" value="1"/>
</dbReference>
<dbReference type="OrthoDB" id="6076970at2759"/>
<dbReference type="eggNOG" id="KOG3656">
    <property type="taxonomic scope" value="Eukaryota"/>
</dbReference>
<feature type="transmembrane region" description="Helical" evidence="12">
    <location>
        <begin position="27"/>
        <end position="49"/>
    </location>
</feature>
<dbReference type="GO" id="GO:0008217">
    <property type="term" value="P:regulation of blood pressure"/>
    <property type="evidence" value="ECO:0007669"/>
    <property type="project" value="InterPro"/>
</dbReference>
<proteinExistence type="predicted"/>
<dbReference type="GO" id="GO:0007218">
    <property type="term" value="P:neuropeptide signaling pathway"/>
    <property type="evidence" value="ECO:0000318"/>
    <property type="project" value="GO_Central"/>
</dbReference>
<reference evidence="14" key="2">
    <citation type="submission" date="2025-08" db="UniProtKB">
        <authorList>
            <consortium name="Ensembl"/>
        </authorList>
    </citation>
    <scope>IDENTIFICATION</scope>
</reference>
<dbReference type="HOGENOM" id="CLU_009579_1_0_1"/>
<keyword evidence="8" id="KW-0675">Receptor</keyword>
<evidence type="ECO:0000256" key="2">
    <source>
        <dbReference type="ARBA" id="ARBA00014302"/>
    </source>
</evidence>
<name>G1KVB5_ANOCA</name>
<evidence type="ECO:0000256" key="8">
    <source>
        <dbReference type="ARBA" id="ARBA00023170"/>
    </source>
</evidence>
<evidence type="ECO:0000313" key="14">
    <source>
        <dbReference type="Ensembl" id="ENSACAP00000018413.2"/>
    </source>
</evidence>
<evidence type="ECO:0000256" key="12">
    <source>
        <dbReference type="SAM" id="Phobius"/>
    </source>
</evidence>
<dbReference type="Ensembl" id="ENSACAT00000016928.3">
    <property type="protein sequence ID" value="ENSACAP00000018413.2"/>
    <property type="gene ID" value="ENSACAG00000016872.3"/>
</dbReference>
<reference evidence="14 15" key="1">
    <citation type="submission" date="2009-12" db="EMBL/GenBank/DDBJ databases">
        <title>The Genome Sequence of Anolis carolinensis (Green Anole Lizard).</title>
        <authorList>
            <consortium name="The Genome Sequencing Platform"/>
            <person name="Di Palma F."/>
            <person name="Alfoldi J."/>
            <person name="Heiman D."/>
            <person name="Young S."/>
            <person name="Grabherr M."/>
            <person name="Johnson J."/>
            <person name="Lander E.S."/>
            <person name="Lindblad-Toh K."/>
        </authorList>
    </citation>
    <scope>NUCLEOTIDE SEQUENCE [LARGE SCALE GENOMIC DNA]</scope>
    <source>
        <strain evidence="14 15">JBL SC #1</strain>
    </source>
</reference>
<dbReference type="InterPro" id="IPR000670">
    <property type="entry name" value="Urot_II_rcpt"/>
</dbReference>
<evidence type="ECO:0000256" key="5">
    <source>
        <dbReference type="ARBA" id="ARBA00022989"/>
    </source>
</evidence>
<keyword evidence="3" id="KW-1003">Cell membrane</keyword>
<dbReference type="Proteomes" id="UP000001646">
    <property type="component" value="Chromosome 2"/>
</dbReference>
<keyword evidence="15" id="KW-1185">Reference proteome</keyword>
<dbReference type="Pfam" id="PF00001">
    <property type="entry name" value="7tm_1"/>
    <property type="match status" value="1"/>
</dbReference>
<keyword evidence="4 12" id="KW-0812">Transmembrane</keyword>
<dbReference type="Gene3D" id="1.20.1070.10">
    <property type="entry name" value="Rhodopsin 7-helix transmembrane proteins"/>
    <property type="match status" value="1"/>
</dbReference>
<dbReference type="Bgee" id="ENSACAG00000016872">
    <property type="expression patterns" value="Expressed in kidney"/>
</dbReference>
<protein>
    <recommendedName>
        <fullName evidence="2">Urotensin-2 receptor</fullName>
    </recommendedName>
    <alternativeName>
        <fullName evidence="11">Urotensin II receptor</fullName>
    </alternativeName>
</protein>
<feature type="transmembrane region" description="Helical" evidence="12">
    <location>
        <begin position="253"/>
        <end position="273"/>
    </location>
</feature>
<dbReference type="InterPro" id="IPR017452">
    <property type="entry name" value="GPCR_Rhodpsn_7TM"/>
</dbReference>
<evidence type="ECO:0000256" key="10">
    <source>
        <dbReference type="ARBA" id="ARBA00025579"/>
    </source>
</evidence>
<evidence type="ECO:0000256" key="3">
    <source>
        <dbReference type="ARBA" id="ARBA00022475"/>
    </source>
</evidence>
<evidence type="ECO:0000256" key="11">
    <source>
        <dbReference type="ARBA" id="ARBA00032764"/>
    </source>
</evidence>
<feature type="transmembrane region" description="Helical" evidence="12">
    <location>
        <begin position="116"/>
        <end position="137"/>
    </location>
</feature>
<keyword evidence="7 12" id="KW-0472">Membrane</keyword>
<dbReference type="AlphaFoldDB" id="G1KVB5"/>
<dbReference type="PANTHER" id="PTHR24230:SF53">
    <property type="entry name" value="UROTENSIN-2 RECEPTOR"/>
    <property type="match status" value="1"/>
</dbReference>
<dbReference type="PRINTS" id="PR00647">
    <property type="entry name" value="UROTENSIN2R"/>
</dbReference>
<evidence type="ECO:0000313" key="15">
    <source>
        <dbReference type="Proteomes" id="UP000001646"/>
    </source>
</evidence>
<evidence type="ECO:0000256" key="9">
    <source>
        <dbReference type="ARBA" id="ARBA00023224"/>
    </source>
</evidence>
<dbReference type="InParanoid" id="G1KVB5"/>
<evidence type="ECO:0000256" key="4">
    <source>
        <dbReference type="ARBA" id="ARBA00022692"/>
    </source>
</evidence>